<name>A0A835Q637_VANPL</name>
<dbReference type="Proteomes" id="UP000639772">
    <property type="component" value="Chromosome 11"/>
</dbReference>
<dbReference type="SUPFAM" id="SSF56801">
    <property type="entry name" value="Acetyl-CoA synthetase-like"/>
    <property type="match status" value="1"/>
</dbReference>
<evidence type="ECO:0000313" key="6">
    <source>
        <dbReference type="EMBL" id="KAG0462027.1"/>
    </source>
</evidence>
<dbReference type="AlphaFoldDB" id="A0A835Q637"/>
<comment type="caution">
    <text evidence="6">The sequence shown here is derived from an EMBL/GenBank/DDBJ whole genome shotgun (WGS) entry which is preliminary data.</text>
</comment>
<dbReference type="EC" id="6.2.1.12" evidence="1"/>
<reference evidence="6 7" key="1">
    <citation type="journal article" date="2020" name="Nat. Food">
        <title>A phased Vanilla planifolia genome enables genetic improvement of flavour and production.</title>
        <authorList>
            <person name="Hasing T."/>
            <person name="Tang H."/>
            <person name="Brym M."/>
            <person name="Khazi F."/>
            <person name="Huang T."/>
            <person name="Chambers A.H."/>
        </authorList>
    </citation>
    <scope>NUCLEOTIDE SEQUENCE [LARGE SCALE GENOMIC DNA]</scope>
    <source>
        <tissue evidence="6">Leaf</tissue>
    </source>
</reference>
<evidence type="ECO:0000259" key="5">
    <source>
        <dbReference type="Pfam" id="PF00501"/>
    </source>
</evidence>
<evidence type="ECO:0000256" key="1">
    <source>
        <dbReference type="ARBA" id="ARBA00012959"/>
    </source>
</evidence>
<sequence>MISLTSPDILPHDDSPAAESAAERETFIFRSRLPDIVIPDHLPLHAYCFEKMAEVADKSCLISGSTGRTYTYAETHLLCRRAAAGLAGLGVRQGDVIFLVLQNCPEFAICFMAASFLGAATTAVNPLCTPAEILKQLKSSGAKLVVTQSIYADKLGGGLTVITVDDPPLGCLSFSVLSAADEAAIPESSTNTDDAVALPFSSGTTGLPKGVVLTHRNLVSSVAQQVDGENPNFHLRNDDVVLCVLPLFHIFSLNSVLLCSLRAGAAVLIIHRFEMEAMLGLIEKHKVTVAAVVPPMVLSLLKNPLVDIYNLSSIRIIISGAAPLGEELVAALQRRLPQAILGQGYGMTEAGPVLSMCPAFAKRPMAAKSGSCGTVVRNAELKVIDPSTGLSLDRNKLGRYASRGPRS</sequence>
<dbReference type="GO" id="GO:0005524">
    <property type="term" value="F:ATP binding"/>
    <property type="evidence" value="ECO:0007669"/>
    <property type="project" value="UniProtKB-KW"/>
</dbReference>
<dbReference type="Pfam" id="PF00501">
    <property type="entry name" value="AMP-binding"/>
    <property type="match status" value="1"/>
</dbReference>
<keyword evidence="2" id="KW-0436">Ligase</keyword>
<keyword evidence="3" id="KW-0067">ATP-binding</keyword>
<keyword evidence="3" id="KW-0547">Nucleotide-binding</keyword>
<organism evidence="6 7">
    <name type="scientific">Vanilla planifolia</name>
    <name type="common">Vanilla</name>
    <dbReference type="NCBI Taxonomy" id="51239"/>
    <lineage>
        <taxon>Eukaryota</taxon>
        <taxon>Viridiplantae</taxon>
        <taxon>Streptophyta</taxon>
        <taxon>Embryophyta</taxon>
        <taxon>Tracheophyta</taxon>
        <taxon>Spermatophyta</taxon>
        <taxon>Magnoliopsida</taxon>
        <taxon>Liliopsida</taxon>
        <taxon>Asparagales</taxon>
        <taxon>Orchidaceae</taxon>
        <taxon>Vanilloideae</taxon>
        <taxon>Vanilleae</taxon>
        <taxon>Vanilla</taxon>
    </lineage>
</organism>
<dbReference type="GO" id="GO:0009698">
    <property type="term" value="P:phenylpropanoid metabolic process"/>
    <property type="evidence" value="ECO:0007669"/>
    <property type="project" value="UniProtKB-ARBA"/>
</dbReference>
<dbReference type="GO" id="GO:0016207">
    <property type="term" value="F:4-coumarate-CoA ligase activity"/>
    <property type="evidence" value="ECO:0007669"/>
    <property type="project" value="UniProtKB-EC"/>
</dbReference>
<evidence type="ECO:0000256" key="3">
    <source>
        <dbReference type="ARBA" id="ARBA00022840"/>
    </source>
</evidence>
<dbReference type="InterPro" id="IPR000873">
    <property type="entry name" value="AMP-dep_synth/lig_dom"/>
</dbReference>
<dbReference type="PANTHER" id="PTHR24096">
    <property type="entry name" value="LONG-CHAIN-FATTY-ACID--COA LIGASE"/>
    <property type="match status" value="1"/>
</dbReference>
<dbReference type="Gene3D" id="3.40.50.12780">
    <property type="entry name" value="N-terminal domain of ligase-like"/>
    <property type="match status" value="1"/>
</dbReference>
<dbReference type="InterPro" id="IPR042099">
    <property type="entry name" value="ANL_N_sf"/>
</dbReference>
<dbReference type="EMBL" id="JADCNM010000011">
    <property type="protein sequence ID" value="KAG0462027.1"/>
    <property type="molecule type" value="Genomic_DNA"/>
</dbReference>
<feature type="domain" description="AMP-dependent synthetase/ligase" evidence="5">
    <location>
        <begin position="51"/>
        <end position="405"/>
    </location>
</feature>
<evidence type="ECO:0000256" key="4">
    <source>
        <dbReference type="ARBA" id="ARBA00034252"/>
    </source>
</evidence>
<evidence type="ECO:0000256" key="2">
    <source>
        <dbReference type="ARBA" id="ARBA00022598"/>
    </source>
</evidence>
<evidence type="ECO:0000313" key="7">
    <source>
        <dbReference type="Proteomes" id="UP000639772"/>
    </source>
</evidence>
<dbReference type="OrthoDB" id="10253869at2759"/>
<dbReference type="PROSITE" id="PS00455">
    <property type="entry name" value="AMP_BINDING"/>
    <property type="match status" value="1"/>
</dbReference>
<protein>
    <recommendedName>
        <fullName evidence="1">4-coumarate--CoA ligase</fullName>
        <ecNumber evidence="1">6.2.1.12</ecNumber>
    </recommendedName>
</protein>
<accession>A0A835Q637</accession>
<dbReference type="GO" id="GO:0106290">
    <property type="term" value="F:trans-cinnamate-CoA ligase activity"/>
    <property type="evidence" value="ECO:0007669"/>
    <property type="project" value="UniProtKB-ARBA"/>
</dbReference>
<dbReference type="InterPro" id="IPR020845">
    <property type="entry name" value="AMP-binding_CS"/>
</dbReference>
<dbReference type="PANTHER" id="PTHR24096:SF169">
    <property type="entry name" value="4-COUMARATE--COA LIGASE 3"/>
    <property type="match status" value="1"/>
</dbReference>
<comment type="catalytic activity">
    <reaction evidence="4">
        <text>(E)-4-coumarate + ATP + CoA = (E)-4-coumaroyl-CoA + AMP + diphosphate</text>
        <dbReference type="Rhea" id="RHEA:19641"/>
        <dbReference type="ChEBI" id="CHEBI:12876"/>
        <dbReference type="ChEBI" id="CHEBI:30616"/>
        <dbReference type="ChEBI" id="CHEBI:33019"/>
        <dbReference type="ChEBI" id="CHEBI:57287"/>
        <dbReference type="ChEBI" id="CHEBI:85008"/>
        <dbReference type="ChEBI" id="CHEBI:456215"/>
        <dbReference type="EC" id="6.2.1.12"/>
    </reaction>
    <physiologicalReaction direction="left-to-right" evidence="4">
        <dbReference type="Rhea" id="RHEA:19642"/>
    </physiologicalReaction>
</comment>
<gene>
    <name evidence="6" type="ORF">HPP92_020503</name>
</gene>
<proteinExistence type="predicted"/>